<dbReference type="KEGG" id="wpa:CO680_06170"/>
<dbReference type="RefSeq" id="WP_002828956.1">
    <property type="nucleotide sequence ID" value="NZ_CABKOP010000008.1"/>
</dbReference>
<proteinExistence type="predicted"/>
<sequence length="89" mass="10366">MLTVIKQYEDRDVIIYDYYIENRQNVYADMGHITVKSMGGFATWRAVNDKNEKYLKQALTALVMKRNQNGGVYPDMIKVLLGDKRESTK</sequence>
<comment type="caution">
    <text evidence="1">The sequence shown here is derived from an EMBL/GenBank/DDBJ whole genome shotgun (WGS) entry which is preliminary data.</text>
</comment>
<protein>
    <submittedName>
        <fullName evidence="1">Uncharacterized protein</fullName>
    </submittedName>
</protein>
<organism evidence="1 2">
    <name type="scientific">Weissella paramesenteroides</name>
    <name type="common">Leuconostoc paramesenteroides</name>
    <dbReference type="NCBI Taxonomy" id="1249"/>
    <lineage>
        <taxon>Bacteria</taxon>
        <taxon>Bacillati</taxon>
        <taxon>Bacillota</taxon>
        <taxon>Bacilli</taxon>
        <taxon>Lactobacillales</taxon>
        <taxon>Lactobacillaceae</taxon>
        <taxon>Weissella</taxon>
    </lineage>
</organism>
<accession>A0A4V2EKM8</accession>
<dbReference type="Proteomes" id="UP001215461">
    <property type="component" value="Unassembled WGS sequence"/>
</dbReference>
<name>A0A4V2EKM8_WEIPA</name>
<evidence type="ECO:0000313" key="2">
    <source>
        <dbReference type="Proteomes" id="UP001215461"/>
    </source>
</evidence>
<gene>
    <name evidence="1" type="ORF">G9403_08060</name>
</gene>
<evidence type="ECO:0000313" key="1">
    <source>
        <dbReference type="EMBL" id="MDF8371594.1"/>
    </source>
</evidence>
<dbReference type="AlphaFoldDB" id="A0A4V2EKM8"/>
<dbReference type="EMBL" id="JAANXN010000010">
    <property type="protein sequence ID" value="MDF8371594.1"/>
    <property type="molecule type" value="Genomic_DNA"/>
</dbReference>
<reference evidence="1 2" key="1">
    <citation type="submission" date="2020-03" db="EMBL/GenBank/DDBJ databases">
        <title>Comparative genomics of Weissella paramesenteroides.</title>
        <authorList>
            <person name="Kant R."/>
            <person name="Takala T."/>
            <person name="Saris P."/>
        </authorList>
    </citation>
    <scope>NUCLEOTIDE SEQUENCE [LARGE SCALE GENOMIC DNA]</scope>
    <source>
        <strain evidence="1 2">SJ27-4</strain>
    </source>
</reference>